<protein>
    <submittedName>
        <fullName evidence="1">Uncharacterized protein</fullName>
    </submittedName>
</protein>
<dbReference type="Proteomes" id="UP001186974">
    <property type="component" value="Unassembled WGS sequence"/>
</dbReference>
<organism evidence="1 2">
    <name type="scientific">Coniosporium uncinatum</name>
    <dbReference type="NCBI Taxonomy" id="93489"/>
    <lineage>
        <taxon>Eukaryota</taxon>
        <taxon>Fungi</taxon>
        <taxon>Dikarya</taxon>
        <taxon>Ascomycota</taxon>
        <taxon>Pezizomycotina</taxon>
        <taxon>Dothideomycetes</taxon>
        <taxon>Dothideomycetes incertae sedis</taxon>
        <taxon>Coniosporium</taxon>
    </lineage>
</organism>
<keyword evidence="2" id="KW-1185">Reference proteome</keyword>
<accession>A0ACC3DE06</accession>
<name>A0ACC3DE06_9PEZI</name>
<feature type="non-terminal residue" evidence="1">
    <location>
        <position position="122"/>
    </location>
</feature>
<dbReference type="EMBL" id="JAWDJW010006258">
    <property type="protein sequence ID" value="KAK3065713.1"/>
    <property type="molecule type" value="Genomic_DNA"/>
</dbReference>
<feature type="non-terminal residue" evidence="1">
    <location>
        <position position="1"/>
    </location>
</feature>
<proteinExistence type="predicted"/>
<gene>
    <name evidence="1" type="ORF">LTS18_002487</name>
</gene>
<evidence type="ECO:0000313" key="2">
    <source>
        <dbReference type="Proteomes" id="UP001186974"/>
    </source>
</evidence>
<comment type="caution">
    <text evidence="1">The sequence shown here is derived from an EMBL/GenBank/DDBJ whole genome shotgun (WGS) entry which is preliminary data.</text>
</comment>
<sequence>AHHRLGSDRFDELSRNRYADERGKTGNEIQCAVVSSKFVGPAELADTRWCQGHPAACSEAEQGYEDVECRKRSGSEWQPNDQHQHQRPDYRNQQYIEPSVPVRQEARDDSAKTGHAVHDADK</sequence>
<reference evidence="1" key="1">
    <citation type="submission" date="2024-09" db="EMBL/GenBank/DDBJ databases">
        <title>Black Yeasts Isolated from many extreme environments.</title>
        <authorList>
            <person name="Coleine C."/>
            <person name="Stajich J.E."/>
            <person name="Selbmann L."/>
        </authorList>
    </citation>
    <scope>NUCLEOTIDE SEQUENCE</scope>
    <source>
        <strain evidence="1">CCFEE 5737</strain>
    </source>
</reference>
<evidence type="ECO:0000313" key="1">
    <source>
        <dbReference type="EMBL" id="KAK3065713.1"/>
    </source>
</evidence>